<comment type="subcellular location">
    <subcellularLocation>
        <location evidence="1">Membrane</location>
        <topology evidence="1">Multi-pass membrane protein</topology>
    </subcellularLocation>
</comment>
<evidence type="ECO:0000313" key="11">
    <source>
        <dbReference type="Proteomes" id="UP001485043"/>
    </source>
</evidence>
<dbReference type="InterPro" id="IPR006369">
    <property type="entry name" value="Protohaem_IX_farnesylTrfase"/>
</dbReference>
<dbReference type="InterPro" id="IPR000537">
    <property type="entry name" value="UbiA_prenyltransferase"/>
</dbReference>
<keyword evidence="3 9" id="KW-0812">Transmembrane</keyword>
<gene>
    <name evidence="10" type="ORF">WJX84_011449</name>
</gene>
<dbReference type="AlphaFoldDB" id="A0AAW1TII1"/>
<feature type="region of interest" description="Disordered" evidence="8">
    <location>
        <begin position="375"/>
        <end position="400"/>
    </location>
</feature>
<keyword evidence="4 9" id="KW-1133">Transmembrane helix</keyword>
<protein>
    <recommendedName>
        <fullName evidence="7">Heme O synthase</fullName>
    </recommendedName>
</protein>
<dbReference type="Gene3D" id="1.10.357.140">
    <property type="entry name" value="UbiA prenyltransferase"/>
    <property type="match status" value="1"/>
</dbReference>
<dbReference type="NCBIfam" id="TIGR01473">
    <property type="entry name" value="cyoE_ctaB"/>
    <property type="match status" value="1"/>
</dbReference>
<dbReference type="Proteomes" id="UP001485043">
    <property type="component" value="Unassembled WGS sequence"/>
</dbReference>
<feature type="transmembrane region" description="Helical" evidence="9">
    <location>
        <begin position="230"/>
        <end position="248"/>
    </location>
</feature>
<feature type="transmembrane region" description="Helical" evidence="9">
    <location>
        <begin position="269"/>
        <end position="287"/>
    </location>
</feature>
<dbReference type="GO" id="GO:0006784">
    <property type="term" value="P:heme A biosynthetic process"/>
    <property type="evidence" value="ECO:0007669"/>
    <property type="project" value="TreeGrafter"/>
</dbReference>
<evidence type="ECO:0000256" key="8">
    <source>
        <dbReference type="SAM" id="MobiDB-lite"/>
    </source>
</evidence>
<keyword evidence="6 9" id="KW-0472">Membrane</keyword>
<reference evidence="10 11" key="1">
    <citation type="journal article" date="2024" name="Nat. Commun.">
        <title>Phylogenomics reveals the evolutionary origins of lichenization in chlorophyte algae.</title>
        <authorList>
            <person name="Puginier C."/>
            <person name="Libourel C."/>
            <person name="Otte J."/>
            <person name="Skaloud P."/>
            <person name="Haon M."/>
            <person name="Grisel S."/>
            <person name="Petersen M."/>
            <person name="Berrin J.G."/>
            <person name="Delaux P.M."/>
            <person name="Dal Grande F."/>
            <person name="Keller J."/>
        </authorList>
    </citation>
    <scope>NUCLEOTIDE SEQUENCE [LARGE SCALE GENOMIC DNA]</scope>
    <source>
        <strain evidence="10 11">SAG 2523</strain>
    </source>
</reference>
<evidence type="ECO:0000256" key="6">
    <source>
        <dbReference type="ARBA" id="ARBA00023136"/>
    </source>
</evidence>
<keyword evidence="11" id="KW-1185">Reference proteome</keyword>
<accession>A0AAW1TII1</accession>
<proteinExistence type="inferred from homology"/>
<dbReference type="GO" id="GO:0008495">
    <property type="term" value="F:protoheme IX farnesyltransferase activity"/>
    <property type="evidence" value="ECO:0007669"/>
    <property type="project" value="InterPro"/>
</dbReference>
<evidence type="ECO:0000256" key="1">
    <source>
        <dbReference type="ARBA" id="ARBA00004141"/>
    </source>
</evidence>
<dbReference type="PANTHER" id="PTHR43448">
    <property type="entry name" value="PROTOHEME IX FARNESYLTRANSFERASE, MITOCHONDRIAL"/>
    <property type="match status" value="1"/>
</dbReference>
<organism evidence="10 11">
    <name type="scientific">Apatococcus fuscideae</name>
    <dbReference type="NCBI Taxonomy" id="2026836"/>
    <lineage>
        <taxon>Eukaryota</taxon>
        <taxon>Viridiplantae</taxon>
        <taxon>Chlorophyta</taxon>
        <taxon>core chlorophytes</taxon>
        <taxon>Trebouxiophyceae</taxon>
        <taxon>Chlorellales</taxon>
        <taxon>Chlorellaceae</taxon>
        <taxon>Apatococcus</taxon>
    </lineage>
</organism>
<sequence length="418" mass="43874">MLRSRCSSLAKGLGQEPGLWLTTASRAQQAGSASLLAAFSSASTAVQTPAVAFPSWQRAADLLKAYKQLSKAQLSLLVVASAGAGYVAGSPEHLNWSGLGWTLAGTFCAAACANTLNQVYELVPDSLMNRTMRRPLPAGRLPVGHALAFAAVTGGLGVTILATKANSLTASLGAANIGLYAGIYTPLKALTPLNTWVGAVVGAVPPLMGWSAASGGRLDWGALVPAAALYFWQLPHFLAIAWMCRADYARGGFKMLSLVDPLGKRTAAAALRNALYLMPLGALATWVGLTTPAFTVEAAIISGALASTAASFYRSPSNGTARLLFRASLLHLPILLACLLIHRIPNQPQHLQPSSQQMWARIRLSLLPTLLGAPELPSSSSTSCESDIRERPQSAAGKQGACSLPEMQRYPFVTFEHG</sequence>
<evidence type="ECO:0000256" key="9">
    <source>
        <dbReference type="SAM" id="Phobius"/>
    </source>
</evidence>
<evidence type="ECO:0000256" key="3">
    <source>
        <dbReference type="ARBA" id="ARBA00022692"/>
    </source>
</evidence>
<feature type="transmembrane region" description="Helical" evidence="9">
    <location>
        <begin position="101"/>
        <end position="120"/>
    </location>
</feature>
<feature type="transmembrane region" description="Helical" evidence="9">
    <location>
        <begin position="72"/>
        <end position="89"/>
    </location>
</feature>
<keyword evidence="5" id="KW-0350">Heme biosynthesis</keyword>
<keyword evidence="2" id="KW-0808">Transferase</keyword>
<dbReference type="CDD" id="cd13957">
    <property type="entry name" value="PT_UbiA_Cox10"/>
    <property type="match status" value="1"/>
</dbReference>
<dbReference type="Pfam" id="PF01040">
    <property type="entry name" value="UbiA"/>
    <property type="match status" value="1"/>
</dbReference>
<comment type="caution">
    <text evidence="10">The sequence shown here is derived from an EMBL/GenBank/DDBJ whole genome shotgun (WGS) entry which is preliminary data.</text>
</comment>
<dbReference type="FunFam" id="1.10.357.140:FF:000006">
    <property type="entry name" value="Protoheme IX farnesyltransferase, mitochondrial"/>
    <property type="match status" value="1"/>
</dbReference>
<evidence type="ECO:0000256" key="7">
    <source>
        <dbReference type="ARBA" id="ARBA00030253"/>
    </source>
</evidence>
<dbReference type="GO" id="GO:0016020">
    <property type="term" value="C:membrane"/>
    <property type="evidence" value="ECO:0007669"/>
    <property type="project" value="UniProtKB-SubCell"/>
</dbReference>
<evidence type="ECO:0000256" key="5">
    <source>
        <dbReference type="ARBA" id="ARBA00023133"/>
    </source>
</evidence>
<dbReference type="PANTHER" id="PTHR43448:SF2">
    <property type="entry name" value="PROTOHEME IX FARNESYLTRANSFERASE, MITOCHONDRIAL"/>
    <property type="match status" value="1"/>
</dbReference>
<name>A0AAW1TII1_9CHLO</name>
<evidence type="ECO:0000256" key="2">
    <source>
        <dbReference type="ARBA" id="ARBA00022679"/>
    </source>
</evidence>
<feature type="transmembrane region" description="Helical" evidence="9">
    <location>
        <begin position="141"/>
        <end position="162"/>
    </location>
</feature>
<evidence type="ECO:0000313" key="10">
    <source>
        <dbReference type="EMBL" id="KAK9867989.1"/>
    </source>
</evidence>
<evidence type="ECO:0000256" key="4">
    <source>
        <dbReference type="ARBA" id="ARBA00022989"/>
    </source>
</evidence>
<dbReference type="InterPro" id="IPR044878">
    <property type="entry name" value="UbiA_sf"/>
</dbReference>
<dbReference type="HAMAP" id="MF_00154">
    <property type="entry name" value="CyoE_CtaB"/>
    <property type="match status" value="1"/>
</dbReference>
<dbReference type="EMBL" id="JALJOV010000052">
    <property type="protein sequence ID" value="KAK9867989.1"/>
    <property type="molecule type" value="Genomic_DNA"/>
</dbReference>
<dbReference type="GO" id="GO:0005739">
    <property type="term" value="C:mitochondrion"/>
    <property type="evidence" value="ECO:0007669"/>
    <property type="project" value="TreeGrafter"/>
</dbReference>